<evidence type="ECO:0000313" key="2">
    <source>
        <dbReference type="Proteomes" id="UP000240989"/>
    </source>
</evidence>
<dbReference type="RefSeq" id="WP_045151555.1">
    <property type="nucleotide sequence ID" value="NZ_JZSW01000002.1"/>
</dbReference>
<sequence>MSRVVNDNYSKIGSRIAMQYRGIINHLLVFFLYDQYNIKHKLGKSIDLSFVSGQLTAIGIQFSPFSSGFNEFANTKKGLSYRLRALCIRFRLPISFARKTIYCKKKKNQNKLDELKIKGRLKLANSIDRKNDFPGFQAIYKVIRKLINEESKPAVKLRYRYRLLTMMVYQYCYLSEGDGEKLATLYKTEIVISEFIKDLNLPLEEIRFIKNFINDEVDEDNIPYRLNEIDDRLKSMGGDDVNTVTHPFGKRLQLKSCTALKEIHALCLCLTKQNYKEVIQKYISPAEVNIYKGQLQKLASDVEKTEFTQIPNLVEKAEHYHEPILIDKYIKPILNPSFQLKSIDCDGYLYFYLSHIGWKIGCTEKDIFEYLTGDARHKEWMKNTETFYCIAINGITPFKVEKKWRDNINRLPQFSPIKKHREIFVSTHHDVFHNLQSMKTTLSQALDIEEEVLDYHLVVNLSCALLTPLELRTCKPLEVITSLGD</sequence>
<gene>
    <name evidence="1" type="ORF">C0W27_10775</name>
</gene>
<organism evidence="1 2">
    <name type="scientific">Photobacterium angustum</name>
    <dbReference type="NCBI Taxonomy" id="661"/>
    <lineage>
        <taxon>Bacteria</taxon>
        <taxon>Pseudomonadati</taxon>
        <taxon>Pseudomonadota</taxon>
        <taxon>Gammaproteobacteria</taxon>
        <taxon>Vibrionales</taxon>
        <taxon>Vibrionaceae</taxon>
        <taxon>Photobacterium</taxon>
    </lineage>
</organism>
<protein>
    <submittedName>
        <fullName evidence="1">Uncharacterized protein</fullName>
    </submittedName>
</protein>
<keyword evidence="2" id="KW-1185">Reference proteome</keyword>
<proteinExistence type="predicted"/>
<name>A0ABX5H492_PHOAN</name>
<dbReference type="EMBL" id="PYOU01000007">
    <property type="protein sequence ID" value="PSX10506.1"/>
    <property type="molecule type" value="Genomic_DNA"/>
</dbReference>
<comment type="caution">
    <text evidence="1">The sequence shown here is derived from an EMBL/GenBank/DDBJ whole genome shotgun (WGS) entry which is preliminary data.</text>
</comment>
<accession>A0ABX5H492</accession>
<dbReference type="Proteomes" id="UP000240989">
    <property type="component" value="Unassembled WGS sequence"/>
</dbReference>
<evidence type="ECO:0000313" key="1">
    <source>
        <dbReference type="EMBL" id="PSX10506.1"/>
    </source>
</evidence>
<reference evidence="1 2" key="1">
    <citation type="submission" date="2018-01" db="EMBL/GenBank/DDBJ databases">
        <title>Whole genome sequencing of Histamine producing bacteria.</title>
        <authorList>
            <person name="Butler K."/>
        </authorList>
    </citation>
    <scope>NUCLEOTIDE SEQUENCE [LARGE SCALE GENOMIC DNA]</scope>
    <source>
        <strain evidence="1 2">A6-1</strain>
    </source>
</reference>